<dbReference type="RefSeq" id="WP_145895354.1">
    <property type="nucleotide sequence ID" value="NZ_VOBQ01000019.1"/>
</dbReference>
<dbReference type="Proteomes" id="UP000318199">
    <property type="component" value="Unassembled WGS sequence"/>
</dbReference>
<evidence type="ECO:0000313" key="4">
    <source>
        <dbReference type="Proteomes" id="UP000318199"/>
    </source>
</evidence>
<evidence type="ECO:0000313" key="3">
    <source>
        <dbReference type="EMBL" id="TWO68439.1"/>
    </source>
</evidence>
<dbReference type="InterPro" id="IPR042100">
    <property type="entry name" value="Bug_dom1"/>
</dbReference>
<comment type="caution">
    <text evidence="3">The sequence shown here is derived from an EMBL/GenBank/DDBJ whole genome shotgun (WGS) entry which is preliminary data.</text>
</comment>
<dbReference type="EMBL" id="VOBQ01000019">
    <property type="protein sequence ID" value="TWO68439.1"/>
    <property type="molecule type" value="Genomic_DNA"/>
</dbReference>
<gene>
    <name evidence="3" type="ORF">FN976_22670</name>
</gene>
<keyword evidence="2" id="KW-0732">Signal</keyword>
<sequence length="326" mass="33724">MRPPRRSTLLAALSALALALPLVAEAQAWPAKPVKIIVPLAAGSAVDNAARIVAEKLSQDLGQSFVIENQAGAAGLIGAGNVAKAAPDGYTFGGFNDSIMTMVPHLQARMPWDILKDFEPVSLVATVEWGLVVNAEAPQRTAADLIATAKQAPGKVNYGSGGNGSPQHIAMALFASQSGVQMTHVPYKGATQAAMGVAGNEVQAAFQGIATVNSLVKAGKLRLVGVTTARRMPQFPEVPTVSESGLAGFEFNSWFTLMAPAGTPRPIVQALAAAVQKALADPGVKEKLYAQGLTPRGSSPEELAAATRAQLARYGALIKQNGITAE</sequence>
<proteinExistence type="inferred from homology"/>
<reference evidence="3 4" key="1">
    <citation type="submission" date="2019-07" db="EMBL/GenBank/DDBJ databases">
        <title>Caenimonas sedimenti sp. nov., isolated from activated sludge.</title>
        <authorList>
            <person name="Xu J."/>
        </authorList>
    </citation>
    <scope>NUCLEOTIDE SEQUENCE [LARGE SCALE GENOMIC DNA]</scope>
    <source>
        <strain evidence="3 4">HX-9-20</strain>
    </source>
</reference>
<keyword evidence="4" id="KW-1185">Reference proteome</keyword>
<accession>A0A562ZIM3</accession>
<evidence type="ECO:0000256" key="1">
    <source>
        <dbReference type="ARBA" id="ARBA00006987"/>
    </source>
</evidence>
<protein>
    <submittedName>
        <fullName evidence="3">Tripartite tricarboxylate transporter substrate binding protein</fullName>
    </submittedName>
</protein>
<dbReference type="CDD" id="cd13578">
    <property type="entry name" value="PBP2_Bug27"/>
    <property type="match status" value="1"/>
</dbReference>
<dbReference type="OrthoDB" id="8879855at2"/>
<dbReference type="InterPro" id="IPR005064">
    <property type="entry name" value="BUG"/>
</dbReference>
<dbReference type="Gene3D" id="3.40.190.150">
    <property type="entry name" value="Bordetella uptake gene, domain 1"/>
    <property type="match status" value="1"/>
</dbReference>
<dbReference type="Gene3D" id="3.40.190.10">
    <property type="entry name" value="Periplasmic binding protein-like II"/>
    <property type="match status" value="1"/>
</dbReference>
<dbReference type="PANTHER" id="PTHR42928">
    <property type="entry name" value="TRICARBOXYLATE-BINDING PROTEIN"/>
    <property type="match status" value="1"/>
</dbReference>
<comment type="similarity">
    <text evidence="1">Belongs to the UPF0065 (bug) family.</text>
</comment>
<dbReference type="SUPFAM" id="SSF53850">
    <property type="entry name" value="Periplasmic binding protein-like II"/>
    <property type="match status" value="1"/>
</dbReference>
<dbReference type="AlphaFoldDB" id="A0A562ZIM3"/>
<dbReference type="Pfam" id="PF03401">
    <property type="entry name" value="TctC"/>
    <property type="match status" value="1"/>
</dbReference>
<evidence type="ECO:0000256" key="2">
    <source>
        <dbReference type="SAM" id="SignalP"/>
    </source>
</evidence>
<dbReference type="PIRSF" id="PIRSF017082">
    <property type="entry name" value="YflP"/>
    <property type="match status" value="1"/>
</dbReference>
<feature type="chain" id="PRO_5021806265" evidence="2">
    <location>
        <begin position="27"/>
        <end position="326"/>
    </location>
</feature>
<organism evidence="3 4">
    <name type="scientific">Caenimonas sedimenti</name>
    <dbReference type="NCBI Taxonomy" id="2596921"/>
    <lineage>
        <taxon>Bacteria</taxon>
        <taxon>Pseudomonadati</taxon>
        <taxon>Pseudomonadota</taxon>
        <taxon>Betaproteobacteria</taxon>
        <taxon>Burkholderiales</taxon>
        <taxon>Comamonadaceae</taxon>
        <taxon>Caenimonas</taxon>
    </lineage>
</organism>
<feature type="signal peptide" evidence="2">
    <location>
        <begin position="1"/>
        <end position="26"/>
    </location>
</feature>
<dbReference type="PANTHER" id="PTHR42928:SF5">
    <property type="entry name" value="BLR1237 PROTEIN"/>
    <property type="match status" value="1"/>
</dbReference>
<name>A0A562ZIM3_9BURK</name>